<name>A0A1S3HE31_LINAN</name>
<keyword evidence="3 11" id="KW-0894">Sodium channel</keyword>
<keyword evidence="8 12" id="KW-0472">Membrane</keyword>
<evidence type="ECO:0000256" key="7">
    <source>
        <dbReference type="ARBA" id="ARBA00023065"/>
    </source>
</evidence>
<keyword evidence="10 11" id="KW-0407">Ion channel</keyword>
<dbReference type="PANTHER" id="PTHR11690:SF300">
    <property type="entry name" value="PICKPOCKET PROTEIN 19"/>
    <property type="match status" value="1"/>
</dbReference>
<comment type="similarity">
    <text evidence="11">Belongs to the amiloride-sensitive sodium channel (TC 1.A.6) family.</text>
</comment>
<evidence type="ECO:0000256" key="6">
    <source>
        <dbReference type="ARBA" id="ARBA00023053"/>
    </source>
</evidence>
<evidence type="ECO:0000256" key="10">
    <source>
        <dbReference type="ARBA" id="ARBA00023303"/>
    </source>
</evidence>
<dbReference type="FunCoup" id="A0A1S3HE31">
    <property type="interactions" value="59"/>
</dbReference>
<dbReference type="GO" id="GO:0015280">
    <property type="term" value="F:ligand-gated sodium channel activity"/>
    <property type="evidence" value="ECO:0007669"/>
    <property type="project" value="TreeGrafter"/>
</dbReference>
<feature type="transmembrane region" description="Helical" evidence="12">
    <location>
        <begin position="418"/>
        <end position="442"/>
    </location>
</feature>
<keyword evidence="13" id="KW-1185">Reference proteome</keyword>
<accession>A0A1S3HE31</accession>
<evidence type="ECO:0000256" key="12">
    <source>
        <dbReference type="SAM" id="Phobius"/>
    </source>
</evidence>
<proteinExistence type="inferred from homology"/>
<dbReference type="KEGG" id="lak:106154516"/>
<organism evidence="13 14">
    <name type="scientific">Lingula anatina</name>
    <name type="common">Brachiopod</name>
    <name type="synonym">Lingula unguis</name>
    <dbReference type="NCBI Taxonomy" id="7574"/>
    <lineage>
        <taxon>Eukaryota</taxon>
        <taxon>Metazoa</taxon>
        <taxon>Spiralia</taxon>
        <taxon>Lophotrochozoa</taxon>
        <taxon>Brachiopoda</taxon>
        <taxon>Linguliformea</taxon>
        <taxon>Lingulata</taxon>
        <taxon>Lingulida</taxon>
        <taxon>Linguloidea</taxon>
        <taxon>Lingulidae</taxon>
        <taxon>Lingula</taxon>
    </lineage>
</organism>
<dbReference type="InParanoid" id="A0A1S3HE31"/>
<dbReference type="RefSeq" id="XP_013384332.1">
    <property type="nucleotide sequence ID" value="XM_013528878.1"/>
</dbReference>
<dbReference type="InterPro" id="IPR001873">
    <property type="entry name" value="ENaC"/>
</dbReference>
<evidence type="ECO:0000256" key="3">
    <source>
        <dbReference type="ARBA" id="ARBA00022461"/>
    </source>
</evidence>
<keyword evidence="7 11" id="KW-0406">Ion transport</keyword>
<evidence type="ECO:0000256" key="11">
    <source>
        <dbReference type="RuleBase" id="RU000679"/>
    </source>
</evidence>
<feature type="transmembrane region" description="Helical" evidence="12">
    <location>
        <begin position="48"/>
        <end position="66"/>
    </location>
</feature>
<evidence type="ECO:0000256" key="2">
    <source>
        <dbReference type="ARBA" id="ARBA00022448"/>
    </source>
</evidence>
<dbReference type="GO" id="GO:0005886">
    <property type="term" value="C:plasma membrane"/>
    <property type="evidence" value="ECO:0007669"/>
    <property type="project" value="TreeGrafter"/>
</dbReference>
<dbReference type="Gene3D" id="2.60.470.10">
    <property type="entry name" value="Acid-sensing ion channels like domains"/>
    <property type="match status" value="1"/>
</dbReference>
<evidence type="ECO:0000256" key="9">
    <source>
        <dbReference type="ARBA" id="ARBA00023201"/>
    </source>
</evidence>
<dbReference type="OrthoDB" id="8065060at2759"/>
<dbReference type="PANTHER" id="PTHR11690">
    <property type="entry name" value="AMILORIDE-SENSITIVE SODIUM CHANNEL-RELATED"/>
    <property type="match status" value="1"/>
</dbReference>
<keyword evidence="5 12" id="KW-1133">Transmembrane helix</keyword>
<dbReference type="GeneID" id="106154516"/>
<evidence type="ECO:0000256" key="1">
    <source>
        <dbReference type="ARBA" id="ARBA00004141"/>
    </source>
</evidence>
<dbReference type="Gene3D" id="1.10.287.770">
    <property type="entry name" value="YojJ-like"/>
    <property type="match status" value="1"/>
</dbReference>
<evidence type="ECO:0000313" key="14">
    <source>
        <dbReference type="RefSeq" id="XP_013384332.1"/>
    </source>
</evidence>
<keyword evidence="2 11" id="KW-0813">Transport</keyword>
<gene>
    <name evidence="14" type="primary">LOC106154516</name>
</gene>
<evidence type="ECO:0000313" key="13">
    <source>
        <dbReference type="Proteomes" id="UP000085678"/>
    </source>
</evidence>
<evidence type="ECO:0000256" key="4">
    <source>
        <dbReference type="ARBA" id="ARBA00022692"/>
    </source>
</evidence>
<dbReference type="Proteomes" id="UP000085678">
    <property type="component" value="Unplaced"/>
</dbReference>
<keyword evidence="4 11" id="KW-0812">Transmembrane</keyword>
<reference evidence="14" key="1">
    <citation type="submission" date="2025-08" db="UniProtKB">
        <authorList>
            <consortium name="RefSeq"/>
        </authorList>
    </citation>
    <scope>IDENTIFICATION</scope>
    <source>
        <tissue evidence="14">Gonads</tissue>
    </source>
</reference>
<sequence length="460" mass="52686">MISPSPYLRKTDNSSVQAQPAIEQFADRVNCQALQEIVSKESGFLRRIIWLAFFLGGLILMGFQIYERSIFYSSRPVRVNTYTVIPRSVKFPAVTLCNYNAISKFTARNMGQLEAFERYFPLSLGDQNFDGLNNSRFEWDSVLNNTETFLQKCIWRGTKCSMDNFSRIYTDMGVCYSFNHEVRDKKRLESDSSGSLFGLQLTLDVQQADYFRGFAGKGAGFKVMVHDPREPPLITDMGFSVGAGMHTLVGLKMINISNLDTSQWGKCNRDIKLKHHVVYSQSACRLECLYEYMEKKCQCVRFLKFKNHQGPRARLCDPEQLFNCYTPNYNLFIQEKGQCSHTCPVACESIKYEVSLSQAPVADYHAYNSATTTNETKVNKYRKNFVQLDIFFREISYERREQYQAYNAFTLGCDIGGALGLILGASVLTLFEVGDFIILMVLKGKWRRQTQVTSVSVHKK</sequence>
<dbReference type="Pfam" id="PF00858">
    <property type="entry name" value="ASC"/>
    <property type="match status" value="1"/>
</dbReference>
<dbReference type="PRINTS" id="PR01078">
    <property type="entry name" value="AMINACHANNEL"/>
</dbReference>
<evidence type="ECO:0000256" key="8">
    <source>
        <dbReference type="ARBA" id="ARBA00023136"/>
    </source>
</evidence>
<comment type="subcellular location">
    <subcellularLocation>
        <location evidence="1">Membrane</location>
        <topology evidence="1">Multi-pass membrane protein</topology>
    </subcellularLocation>
</comment>
<keyword evidence="9 11" id="KW-0739">Sodium transport</keyword>
<evidence type="ECO:0000256" key="5">
    <source>
        <dbReference type="ARBA" id="ARBA00022989"/>
    </source>
</evidence>
<keyword evidence="6" id="KW-0915">Sodium</keyword>
<protein>
    <submittedName>
        <fullName evidence="14">Acid-sensing ion channel 5-like</fullName>
    </submittedName>
</protein>
<dbReference type="AlphaFoldDB" id="A0A1S3HE31"/>